<accession>A0AAE1HHS4</accession>
<dbReference type="SUPFAM" id="SSF57716">
    <property type="entry name" value="Glucocorticoid receptor-like (DNA-binding domain)"/>
    <property type="match status" value="2"/>
</dbReference>
<keyword evidence="6" id="KW-0547">Nucleotide-binding</keyword>
<keyword evidence="1" id="KW-0479">Metal-binding</keyword>
<evidence type="ECO:0000256" key="4">
    <source>
        <dbReference type="ARBA" id="ARBA00023125"/>
    </source>
</evidence>
<dbReference type="PROSITE" id="PS50950">
    <property type="entry name" value="ZF_THAP"/>
    <property type="match status" value="2"/>
</dbReference>
<comment type="similarity">
    <text evidence="6">Belongs to the helicase family.</text>
</comment>
<dbReference type="Proteomes" id="UP001219518">
    <property type="component" value="Unassembled WGS sequence"/>
</dbReference>
<dbReference type="InterPro" id="IPR025476">
    <property type="entry name" value="Helitron_helicase-like"/>
</dbReference>
<keyword evidence="2 5" id="KW-0863">Zinc-finger</keyword>
<dbReference type="GO" id="GO:0000723">
    <property type="term" value="P:telomere maintenance"/>
    <property type="evidence" value="ECO:0007669"/>
    <property type="project" value="InterPro"/>
</dbReference>
<organism evidence="9 10">
    <name type="scientific">Frankliniella fusca</name>
    <dbReference type="NCBI Taxonomy" id="407009"/>
    <lineage>
        <taxon>Eukaryota</taxon>
        <taxon>Metazoa</taxon>
        <taxon>Ecdysozoa</taxon>
        <taxon>Arthropoda</taxon>
        <taxon>Hexapoda</taxon>
        <taxon>Insecta</taxon>
        <taxon>Pterygota</taxon>
        <taxon>Neoptera</taxon>
        <taxon>Paraneoptera</taxon>
        <taxon>Thysanoptera</taxon>
        <taxon>Terebrantia</taxon>
        <taxon>Thripoidea</taxon>
        <taxon>Thripidae</taxon>
        <taxon>Frankliniella</taxon>
    </lineage>
</organism>
<keyword evidence="6" id="KW-0234">DNA repair</keyword>
<evidence type="ECO:0000313" key="9">
    <source>
        <dbReference type="EMBL" id="KAK3921610.1"/>
    </source>
</evidence>
<comment type="caution">
    <text evidence="9">The sequence shown here is derived from an EMBL/GenBank/DDBJ whole genome shotgun (WGS) entry which is preliminary data.</text>
</comment>
<dbReference type="Pfam" id="PF05485">
    <property type="entry name" value="THAP"/>
    <property type="match status" value="2"/>
</dbReference>
<dbReference type="InterPro" id="IPR027417">
    <property type="entry name" value="P-loop_NTPase"/>
</dbReference>
<evidence type="ECO:0000256" key="3">
    <source>
        <dbReference type="ARBA" id="ARBA00022833"/>
    </source>
</evidence>
<dbReference type="EC" id="5.6.2.3" evidence="6"/>
<dbReference type="Gene3D" id="3.40.50.300">
    <property type="entry name" value="P-loop containing nucleotide triphosphate hydrolases"/>
    <property type="match status" value="1"/>
</dbReference>
<keyword evidence="3" id="KW-0862">Zinc</keyword>
<evidence type="ECO:0000256" key="7">
    <source>
        <dbReference type="SAM" id="MobiDB-lite"/>
    </source>
</evidence>
<evidence type="ECO:0000256" key="5">
    <source>
        <dbReference type="PROSITE-ProRule" id="PRU00309"/>
    </source>
</evidence>
<evidence type="ECO:0000256" key="6">
    <source>
        <dbReference type="RuleBase" id="RU363044"/>
    </source>
</evidence>
<keyword evidence="6" id="KW-0378">Hydrolase</keyword>
<name>A0AAE1HHS4_9NEOP</name>
<reference evidence="9" key="1">
    <citation type="submission" date="2021-07" db="EMBL/GenBank/DDBJ databases">
        <authorList>
            <person name="Catto M.A."/>
            <person name="Jacobson A."/>
            <person name="Kennedy G."/>
            <person name="Labadie P."/>
            <person name="Hunt B.G."/>
            <person name="Srinivasan R."/>
        </authorList>
    </citation>
    <scope>NUCLEOTIDE SEQUENCE</scope>
    <source>
        <strain evidence="9">PL_HMW_Pooled</strain>
        <tissue evidence="9">Head</tissue>
    </source>
</reference>
<proteinExistence type="inferred from homology"/>
<gene>
    <name evidence="9" type="ORF">KUF71_010782</name>
</gene>
<feature type="region of interest" description="Disordered" evidence="7">
    <location>
        <begin position="177"/>
        <end position="224"/>
    </location>
</feature>
<dbReference type="InterPro" id="IPR046700">
    <property type="entry name" value="DUF6570"/>
</dbReference>
<dbReference type="PANTHER" id="PTHR47642">
    <property type="entry name" value="ATP-DEPENDENT DNA HELICASE"/>
    <property type="match status" value="1"/>
</dbReference>
<dbReference type="InterPro" id="IPR010285">
    <property type="entry name" value="DNA_helicase_pif1-like_DEAD"/>
</dbReference>
<evidence type="ECO:0000313" key="10">
    <source>
        <dbReference type="Proteomes" id="UP001219518"/>
    </source>
</evidence>
<dbReference type="GO" id="GO:0008270">
    <property type="term" value="F:zinc ion binding"/>
    <property type="evidence" value="ECO:0007669"/>
    <property type="project" value="UniProtKB-KW"/>
</dbReference>
<reference evidence="9" key="2">
    <citation type="journal article" date="2023" name="BMC Genomics">
        <title>Pest status, molecular evolution, and epigenetic factors derived from the genome assembly of Frankliniella fusca, a thysanopteran phytovirus vector.</title>
        <authorList>
            <person name="Catto M.A."/>
            <person name="Labadie P.E."/>
            <person name="Jacobson A.L."/>
            <person name="Kennedy G.G."/>
            <person name="Srinivasan R."/>
            <person name="Hunt B.G."/>
        </authorList>
    </citation>
    <scope>NUCLEOTIDE SEQUENCE</scope>
    <source>
        <strain evidence="9">PL_HMW_Pooled</strain>
    </source>
</reference>
<dbReference type="GO" id="GO:0006310">
    <property type="term" value="P:DNA recombination"/>
    <property type="evidence" value="ECO:0007669"/>
    <property type="project" value="UniProtKB-KW"/>
</dbReference>
<keyword evidence="10" id="KW-1185">Reference proteome</keyword>
<dbReference type="GO" id="GO:0005524">
    <property type="term" value="F:ATP binding"/>
    <property type="evidence" value="ECO:0007669"/>
    <property type="project" value="UniProtKB-KW"/>
</dbReference>
<evidence type="ECO:0000256" key="1">
    <source>
        <dbReference type="ARBA" id="ARBA00022723"/>
    </source>
</evidence>
<evidence type="ECO:0000256" key="2">
    <source>
        <dbReference type="ARBA" id="ARBA00022771"/>
    </source>
</evidence>
<keyword evidence="6 9" id="KW-0347">Helicase</keyword>
<dbReference type="Pfam" id="PF05970">
    <property type="entry name" value="PIF1"/>
    <property type="match status" value="1"/>
</dbReference>
<feature type="domain" description="THAP-type" evidence="8">
    <location>
        <begin position="273"/>
        <end position="368"/>
    </location>
</feature>
<dbReference type="Pfam" id="PF20209">
    <property type="entry name" value="DUF6570"/>
    <property type="match status" value="1"/>
</dbReference>
<protein>
    <recommendedName>
        <fullName evidence="6">ATP-dependent DNA helicase</fullName>
        <ecNumber evidence="6">5.6.2.3</ecNumber>
    </recommendedName>
</protein>
<dbReference type="SMART" id="SM00980">
    <property type="entry name" value="THAP"/>
    <property type="match status" value="2"/>
</dbReference>
<dbReference type="GO" id="GO:0006281">
    <property type="term" value="P:DNA repair"/>
    <property type="evidence" value="ECO:0007669"/>
    <property type="project" value="UniProtKB-KW"/>
</dbReference>
<dbReference type="Pfam" id="PF14214">
    <property type="entry name" value="Helitron_like_N"/>
    <property type="match status" value="1"/>
</dbReference>
<dbReference type="GO" id="GO:0003677">
    <property type="term" value="F:DNA binding"/>
    <property type="evidence" value="ECO:0007669"/>
    <property type="project" value="UniProtKB-UniRule"/>
</dbReference>
<dbReference type="SUPFAM" id="SSF52540">
    <property type="entry name" value="P-loop containing nucleoside triphosphate hydrolases"/>
    <property type="match status" value="2"/>
</dbReference>
<dbReference type="GO" id="GO:0016787">
    <property type="term" value="F:hydrolase activity"/>
    <property type="evidence" value="ECO:0007669"/>
    <property type="project" value="UniProtKB-KW"/>
</dbReference>
<keyword evidence="6" id="KW-0227">DNA damage</keyword>
<dbReference type="InterPro" id="IPR051055">
    <property type="entry name" value="PIF1_helicase"/>
</dbReference>
<dbReference type="EMBL" id="JAHWGI010001040">
    <property type="protein sequence ID" value="KAK3921610.1"/>
    <property type="molecule type" value="Genomic_DNA"/>
</dbReference>
<dbReference type="PANTHER" id="PTHR47642:SF5">
    <property type="entry name" value="ATP-DEPENDENT DNA HELICASE"/>
    <property type="match status" value="1"/>
</dbReference>
<keyword evidence="4 5" id="KW-0238">DNA-binding</keyword>
<sequence length="1725" mass="199467">MSLSKLLSAGSKRKLDISLEKEFSTSKRQVSDVSKVAEKVGRKIRQCSVNVCHERSKLHSFPTIYKRLKHQIVDDLENISRVDKWVKFCENEKLSLEPLHSLHENFFICSKHFITSDYTYGLKRRLKNDAVPSIKERSVEVTACVDNDIFNQSETHKELLNCSSTILNEHNYVKITSSQVNGHSEKINSQNPAEGSQNPAEGSQNPAEGSSNPAEASQNPAEGSQNQLYYQQHQDKPTIKHNDHSYVKASNDSQNNILLLKNMSDKPGTERRIVKVCCMKNCYNTNQIHTMFSFPKLFNIRDGEQEVDLENLNRFIHWVTACGVSELIFLNPIEVHKKYVICDSHFHENSFTCNDRKRLKHDVIPELNCNPISSHALIEEYTENIQKWIDSSFEKFDLFSKKACAFAFQEDMASLQWKKKSDQCKEKVLISNLKKMNVVKNICHHKTQCWTYSSSNDMDPGEQPEELKGLTFIEEQVIARIHPVITVFKVKGHQYSYKGNVISFPQDVQEIVNELPHEVKDLNSVICIKIENSTGNFHDFYIRQERVRRALHWLKDNNPLYKDIQISKEKLMKLPENGYVTDDIISVCLEREIEAEINCTNDDDDLGDRIEHSGVPYNITPNQDEAIGKCLKWPTMSKDPVNEKNTPGFIPLAFPTLYPYGNADLNTMRVKEIKTADYFRHLMNYKDNRFAQHPTFRFFAYNVWQRWTALSDGNIFIRNNKEFQNMTISQLNNLISENPNVMKQIMYQASNLKGSRAYWNARSHELKDMVEQIKLPTIFTTLSCADGHWEDLYKILTSDDISTLSERDRRKLVQDNPHIVDSFFDYRVNSFIKKVLQVHYKITDYWYRIEYQHRGSPHIHGVFWIQDAPDVSNIENESEEYIMKVVEYFSKLIDAWNPIINPPSADTHPCRTNYDNVINFEEDLAQLRHMVQRHVCSNDYCYRVNKKTMKKECRFKFPREMQDNASIVKDDNNQFEFRPRRNDPNLNKFNDFLIQLWRANMDIAPVISKRALLAYLAKYISKSEVPSASLQSIFSTLIELFDGDMSAKKIIHKVFMKCCAERDISAQEVCHSLLRLKLYSAGGRQFVTVNLSEKKWLPVHDADTFDNDKYGTSILEKYQNRPSRLENFSLWNFARNLNSRTLSEVTKYNIVRVFPRLKLTNDKNEEFYKQQVILHVPWRDESALKSEDESWQTIYFRHNLNDVLNAINIVRSDYQNIDEEEYESSITDQSDDEESNILEELLSSRLGPKSDIPKIYLGNREVDQTYNWKDSFKMYESYGTIIDFENYVEKVKRNELEHVIEDQENHEDSLQLPNVNLGPDQEIIINLVKDQISAIKSSVPHNSHDRSCKRIIIQGKAGTGKSFIIKYITTLFEMEFGKDSFIVATPTGVSAVLINAKTLHSVFKIPRKPTQYSPLKGERAREMSNRLNNVKCLILDEYSMIGCNTLAMISRRCKEALGSDEDFGGLMVLLFGDIKQLPPVKDYALYSKIQKSLLGKEGKVLINNFQKVLYLTRCYRQAKDDKFLKLLDNLSDLKISQADYNYLATRFRGPGKEGEEFKDALRLFATKEEVKAYNKEKLEELKDPITGHLNPVLKITASHNCAEAKKESSDNAEGLEKEIFLAKGCKIMLRTNLWLKHKLCNGSVGTVHDILFAEGSDTPSVLLCEFPDYTGPSIIPGTKLVPVKRSLKSWTNSTGVSCSRYQFPVTLCYACTIHKSQGMTLDKVK</sequence>
<dbReference type="InterPro" id="IPR006612">
    <property type="entry name" value="THAP_Znf"/>
</dbReference>
<comment type="cofactor">
    <cofactor evidence="6">
        <name>Mg(2+)</name>
        <dbReference type="ChEBI" id="CHEBI:18420"/>
    </cofactor>
</comment>
<evidence type="ECO:0000259" key="8">
    <source>
        <dbReference type="PROSITE" id="PS50950"/>
    </source>
</evidence>
<keyword evidence="6" id="KW-0067">ATP-binding</keyword>
<keyword evidence="6" id="KW-0233">DNA recombination</keyword>
<comment type="catalytic activity">
    <reaction evidence="6">
        <text>ATP + H2O = ADP + phosphate + H(+)</text>
        <dbReference type="Rhea" id="RHEA:13065"/>
        <dbReference type="ChEBI" id="CHEBI:15377"/>
        <dbReference type="ChEBI" id="CHEBI:15378"/>
        <dbReference type="ChEBI" id="CHEBI:30616"/>
        <dbReference type="ChEBI" id="CHEBI:43474"/>
        <dbReference type="ChEBI" id="CHEBI:456216"/>
        <dbReference type="EC" id="5.6.2.3"/>
    </reaction>
</comment>
<dbReference type="GO" id="GO:0043139">
    <property type="term" value="F:5'-3' DNA helicase activity"/>
    <property type="evidence" value="ECO:0007669"/>
    <property type="project" value="UniProtKB-EC"/>
</dbReference>
<feature type="domain" description="THAP-type" evidence="8">
    <location>
        <begin position="43"/>
        <end position="135"/>
    </location>
</feature>